<evidence type="ECO:0000313" key="2">
    <source>
        <dbReference type="Proteomes" id="UP000046392"/>
    </source>
</evidence>
<dbReference type="CDD" id="cd09917">
    <property type="entry name" value="F-box_SF"/>
    <property type="match status" value="1"/>
</dbReference>
<keyword evidence="2" id="KW-1185">Reference proteome</keyword>
<dbReference type="WBParaSite" id="SPAL_0001571000.1">
    <property type="protein sequence ID" value="SPAL_0001571000.1"/>
    <property type="gene ID" value="SPAL_0001571000"/>
</dbReference>
<reference evidence="3" key="1">
    <citation type="submission" date="2017-02" db="UniProtKB">
        <authorList>
            <consortium name="WormBaseParasite"/>
        </authorList>
    </citation>
    <scope>IDENTIFICATION</scope>
</reference>
<dbReference type="AlphaFoldDB" id="A0A0N5CCW0"/>
<dbReference type="SMART" id="SM00256">
    <property type="entry name" value="FBOX"/>
    <property type="match status" value="1"/>
</dbReference>
<sequence>MDSDSDEKYSEAESNIFVLPNDVFSLILPKLSRKDILNLRCVSRSFYNIIHENYHLLNKERIYLISIEYDENDESNPLRLEIFLDNMANRTFGSLSIFVHWVIVLKTINIQNSEELSRFLKIFDLRNFHSLKVRAADNINIFAILNKSFETGTNIETLLIQKLKEKDFESFRTFVEKLSSVRSLSIEHICAPSTRPRDVYSLLSLSSLNTIKDFDISECDGTKILSSDIVAKLFRNNPDIEFLTIRSMNIEFLESVFKEFFTVEQPRKMESECNFSEIDLNIYFNGEFEYLIDILRNDLSELDNVMEITKTLASSEFKSDADCKNCRNKKHKITRYVYLFDTSHCNEELNH</sequence>
<dbReference type="InterPro" id="IPR001810">
    <property type="entry name" value="F-box_dom"/>
</dbReference>
<name>A0A0N5CCW0_STREA</name>
<dbReference type="PROSITE" id="PS50181">
    <property type="entry name" value="FBOX"/>
    <property type="match status" value="1"/>
</dbReference>
<accession>A0A0N5CCW0</accession>
<dbReference type="Proteomes" id="UP000046392">
    <property type="component" value="Unplaced"/>
</dbReference>
<dbReference type="InterPro" id="IPR036047">
    <property type="entry name" value="F-box-like_dom_sf"/>
</dbReference>
<dbReference type="Pfam" id="PF12937">
    <property type="entry name" value="F-box-like"/>
    <property type="match status" value="1"/>
</dbReference>
<proteinExistence type="predicted"/>
<protein>
    <submittedName>
        <fullName evidence="3">F-box domain-containing protein</fullName>
    </submittedName>
</protein>
<organism evidence="2 3">
    <name type="scientific">Strongyloides papillosus</name>
    <name type="common">Intestinal threadworm</name>
    <dbReference type="NCBI Taxonomy" id="174720"/>
    <lineage>
        <taxon>Eukaryota</taxon>
        <taxon>Metazoa</taxon>
        <taxon>Ecdysozoa</taxon>
        <taxon>Nematoda</taxon>
        <taxon>Chromadorea</taxon>
        <taxon>Rhabditida</taxon>
        <taxon>Tylenchina</taxon>
        <taxon>Panagrolaimomorpha</taxon>
        <taxon>Strongyloidoidea</taxon>
        <taxon>Strongyloididae</taxon>
        <taxon>Strongyloides</taxon>
    </lineage>
</organism>
<dbReference type="SUPFAM" id="SSF81383">
    <property type="entry name" value="F-box domain"/>
    <property type="match status" value="1"/>
</dbReference>
<feature type="domain" description="F-box" evidence="1">
    <location>
        <begin position="13"/>
        <end position="60"/>
    </location>
</feature>
<evidence type="ECO:0000259" key="1">
    <source>
        <dbReference type="PROSITE" id="PS50181"/>
    </source>
</evidence>
<evidence type="ECO:0000313" key="3">
    <source>
        <dbReference type="WBParaSite" id="SPAL_0001571000.1"/>
    </source>
</evidence>